<proteinExistence type="predicted"/>
<name>A0A368K5T7_9HYPH</name>
<organism evidence="1 2">
    <name type="scientific">Phyllobacterium salinisoli</name>
    <dbReference type="NCBI Taxonomy" id="1899321"/>
    <lineage>
        <taxon>Bacteria</taxon>
        <taxon>Pseudomonadati</taxon>
        <taxon>Pseudomonadota</taxon>
        <taxon>Alphaproteobacteria</taxon>
        <taxon>Hyphomicrobiales</taxon>
        <taxon>Phyllobacteriaceae</taxon>
        <taxon>Phyllobacterium</taxon>
    </lineage>
</organism>
<dbReference type="AlphaFoldDB" id="A0A368K5T7"/>
<keyword evidence="2" id="KW-1185">Reference proteome</keyword>
<comment type="caution">
    <text evidence="1">The sequence shown here is derived from an EMBL/GenBank/DDBJ whole genome shotgun (WGS) entry which is preliminary data.</text>
</comment>
<gene>
    <name evidence="1" type="ORF">DUT91_13935</name>
</gene>
<evidence type="ECO:0000313" key="1">
    <source>
        <dbReference type="EMBL" id="RCS23380.1"/>
    </source>
</evidence>
<protein>
    <submittedName>
        <fullName evidence="1">Uncharacterized protein</fullName>
    </submittedName>
</protein>
<evidence type="ECO:0000313" key="2">
    <source>
        <dbReference type="Proteomes" id="UP000253420"/>
    </source>
</evidence>
<sequence length="62" mass="7215">MAGLWVFQELFAGSLRHSRRFDVWSCRICEKHHDRAVSVFTALTHIKRAKMPHGIMFAFLAV</sequence>
<accession>A0A368K5T7</accession>
<dbReference type="Proteomes" id="UP000253420">
    <property type="component" value="Unassembled WGS sequence"/>
</dbReference>
<reference evidence="1 2" key="1">
    <citation type="submission" date="2018-07" db="EMBL/GenBank/DDBJ databases">
        <title>The draft genome of Phyllobacterium salinisoli.</title>
        <authorList>
            <person name="Liu L."/>
            <person name="Li L."/>
            <person name="Zhang X."/>
            <person name="Liang L."/>
        </authorList>
    </citation>
    <scope>NUCLEOTIDE SEQUENCE [LARGE SCALE GENOMIC DNA]</scope>
    <source>
        <strain evidence="1 2">LLAN61</strain>
    </source>
</reference>
<dbReference type="EMBL" id="QOZG01000005">
    <property type="protein sequence ID" value="RCS23380.1"/>
    <property type="molecule type" value="Genomic_DNA"/>
</dbReference>